<evidence type="ECO:0000313" key="2">
    <source>
        <dbReference type="EMBL" id="PRF60269.1"/>
    </source>
</evidence>
<dbReference type="AlphaFoldDB" id="A0A2S9MNB9"/>
<sequence length="63" mass="6695">MSRYRDAGVAATWAQGAPLSRGGGVARRGRLVSPNRLHAGARTRAHGSVRAVRRQTDAEAVDI</sequence>
<dbReference type="EMBL" id="PVGH01000060">
    <property type="protein sequence ID" value="PRF60269.1"/>
    <property type="molecule type" value="Genomic_DNA"/>
</dbReference>
<dbReference type="Proteomes" id="UP000238982">
    <property type="component" value="Unassembled WGS sequence"/>
</dbReference>
<feature type="compositionally biased region" description="Basic residues" evidence="1">
    <location>
        <begin position="41"/>
        <end position="53"/>
    </location>
</feature>
<gene>
    <name evidence="2" type="ORF">C6Q15_15130</name>
</gene>
<dbReference type="RefSeq" id="WP_039217921.1">
    <property type="nucleotide sequence ID" value="NZ_CADFDP010000007.1"/>
</dbReference>
<comment type="caution">
    <text evidence="2">The sequence shown here is derived from an EMBL/GenBank/DDBJ whole genome shotgun (WGS) entry which is preliminary data.</text>
</comment>
<evidence type="ECO:0000256" key="1">
    <source>
        <dbReference type="SAM" id="MobiDB-lite"/>
    </source>
</evidence>
<name>A0A2S9MNB9_9BURK</name>
<reference evidence="2 3" key="1">
    <citation type="submission" date="2018-03" db="EMBL/GenBank/DDBJ databases">
        <authorList>
            <person name="Keele B.F."/>
        </authorList>
    </citation>
    <scope>NUCLEOTIDE SEQUENCE [LARGE SCALE GENOMIC DNA]</scope>
    <source>
        <strain evidence="2 3">AU19729</strain>
    </source>
</reference>
<accession>A0A2S9MNB9</accession>
<organism evidence="2 3">
    <name type="scientific">Burkholderia multivorans</name>
    <dbReference type="NCBI Taxonomy" id="87883"/>
    <lineage>
        <taxon>Bacteria</taxon>
        <taxon>Pseudomonadati</taxon>
        <taxon>Pseudomonadota</taxon>
        <taxon>Betaproteobacteria</taxon>
        <taxon>Burkholderiales</taxon>
        <taxon>Burkholderiaceae</taxon>
        <taxon>Burkholderia</taxon>
        <taxon>Burkholderia cepacia complex</taxon>
    </lineage>
</organism>
<feature type="region of interest" description="Disordered" evidence="1">
    <location>
        <begin position="41"/>
        <end position="63"/>
    </location>
</feature>
<evidence type="ECO:0000313" key="3">
    <source>
        <dbReference type="Proteomes" id="UP000238982"/>
    </source>
</evidence>
<proteinExistence type="predicted"/>
<protein>
    <submittedName>
        <fullName evidence="2">Uncharacterized protein</fullName>
    </submittedName>
</protein>